<evidence type="ECO:0000256" key="2">
    <source>
        <dbReference type="PROSITE-ProRule" id="PRU00302"/>
    </source>
</evidence>
<dbReference type="PROSITE" id="PS50923">
    <property type="entry name" value="SUSHI"/>
    <property type="match status" value="1"/>
</dbReference>
<dbReference type="InterPro" id="IPR013783">
    <property type="entry name" value="Ig-like_fold"/>
</dbReference>
<dbReference type="InterPro" id="IPR000436">
    <property type="entry name" value="Sushi_SCR_CCP_dom"/>
</dbReference>
<dbReference type="OrthoDB" id="418412at2759"/>
<evidence type="ECO:0000256" key="3">
    <source>
        <dbReference type="SAM" id="MobiDB-lite"/>
    </source>
</evidence>
<dbReference type="InterPro" id="IPR007110">
    <property type="entry name" value="Ig-like_dom"/>
</dbReference>
<dbReference type="CDD" id="cd00033">
    <property type="entry name" value="CCP"/>
    <property type="match status" value="1"/>
</dbReference>
<keyword evidence="1" id="KW-1015">Disulfide bond</keyword>
<dbReference type="SUPFAM" id="SSF57535">
    <property type="entry name" value="Complement control module/SCR domain"/>
    <property type="match status" value="1"/>
</dbReference>
<feature type="non-terminal residue" evidence="8">
    <location>
        <position position="257"/>
    </location>
</feature>
<dbReference type="SMART" id="SM00032">
    <property type="entry name" value="CCP"/>
    <property type="match status" value="1"/>
</dbReference>
<dbReference type="SMART" id="SM00409">
    <property type="entry name" value="IG"/>
    <property type="match status" value="1"/>
</dbReference>
<dbReference type="SUPFAM" id="SSF48726">
    <property type="entry name" value="Immunoglobulin"/>
    <property type="match status" value="1"/>
</dbReference>
<evidence type="ECO:0000259" key="7">
    <source>
        <dbReference type="PROSITE" id="PS50923"/>
    </source>
</evidence>
<evidence type="ECO:0000256" key="4">
    <source>
        <dbReference type="SAM" id="Phobius"/>
    </source>
</evidence>
<comment type="caution">
    <text evidence="8">The sequence shown here is derived from an EMBL/GenBank/DDBJ whole genome shotgun (WGS) entry which is preliminary data.</text>
</comment>
<dbReference type="PROSITE" id="PS50835">
    <property type="entry name" value="IG_LIKE"/>
    <property type="match status" value="1"/>
</dbReference>
<feature type="chain" id="PRO_5035713397" evidence="5">
    <location>
        <begin position="24"/>
        <end position="257"/>
    </location>
</feature>
<keyword evidence="4" id="KW-1133">Transmembrane helix</keyword>
<protein>
    <submittedName>
        <fullName evidence="8">Uncharacterized protein</fullName>
    </submittedName>
</protein>
<accession>A0A8S4QAA0</accession>
<dbReference type="InterPro" id="IPR003599">
    <property type="entry name" value="Ig_sub"/>
</dbReference>
<feature type="domain" description="Sushi" evidence="7">
    <location>
        <begin position="127"/>
        <end position="184"/>
    </location>
</feature>
<gene>
    <name evidence="8" type="ORF">OFUS_LOCUS26358</name>
</gene>
<dbReference type="Gene3D" id="2.10.70.10">
    <property type="entry name" value="Complement Module, domain 1"/>
    <property type="match status" value="1"/>
</dbReference>
<evidence type="ECO:0000313" key="8">
    <source>
        <dbReference type="EMBL" id="CAH1802707.1"/>
    </source>
</evidence>
<feature type="transmembrane region" description="Helical" evidence="4">
    <location>
        <begin position="198"/>
        <end position="218"/>
    </location>
</feature>
<dbReference type="InterPro" id="IPR035976">
    <property type="entry name" value="Sushi/SCR/CCP_sf"/>
</dbReference>
<comment type="caution">
    <text evidence="2">Lacks conserved residue(s) required for the propagation of feature annotation.</text>
</comment>
<evidence type="ECO:0000259" key="6">
    <source>
        <dbReference type="PROSITE" id="PS50835"/>
    </source>
</evidence>
<reference evidence="8" key="1">
    <citation type="submission" date="2022-03" db="EMBL/GenBank/DDBJ databases">
        <authorList>
            <person name="Martin C."/>
        </authorList>
    </citation>
    <scope>NUCLEOTIDE SEQUENCE</scope>
</reference>
<sequence>MEYLKMIQLLVVFLFITNEGAETDVKDIINGRPGDTINVPCTRAGLNTIQLEWRKDEQTKVTWDKKSGKPVYKNEEDEVKYTVNTSHGLIIAKADSTDDGTYTCIFKRNDNNGSRTNTENTEARVWPHCDPPQTDGHSVYSPMKGTYNEGESVQFMCHTENKTVKCIESGHGSDWSPKPPMCKDDQVGVPDGSLVAKIVLPIVGVIAVVVAISAYCIIRHRKKKTTDDGAELNDLSGSKKKRDEEEAFIDTNANTES</sequence>
<name>A0A8S4QAA0_OWEFU</name>
<dbReference type="AlphaFoldDB" id="A0A8S4QAA0"/>
<keyword evidence="2" id="KW-0768">Sushi</keyword>
<keyword evidence="4" id="KW-0472">Membrane</keyword>
<dbReference type="EMBL" id="CAIIXF020000044">
    <property type="protein sequence ID" value="CAH1802707.1"/>
    <property type="molecule type" value="Genomic_DNA"/>
</dbReference>
<dbReference type="InterPro" id="IPR036179">
    <property type="entry name" value="Ig-like_dom_sf"/>
</dbReference>
<organism evidence="8 9">
    <name type="scientific">Owenia fusiformis</name>
    <name type="common">Polychaete worm</name>
    <dbReference type="NCBI Taxonomy" id="6347"/>
    <lineage>
        <taxon>Eukaryota</taxon>
        <taxon>Metazoa</taxon>
        <taxon>Spiralia</taxon>
        <taxon>Lophotrochozoa</taxon>
        <taxon>Annelida</taxon>
        <taxon>Polychaeta</taxon>
        <taxon>Sedentaria</taxon>
        <taxon>Canalipalpata</taxon>
        <taxon>Sabellida</taxon>
        <taxon>Oweniida</taxon>
        <taxon>Oweniidae</taxon>
        <taxon>Owenia</taxon>
    </lineage>
</organism>
<dbReference type="Proteomes" id="UP000749559">
    <property type="component" value="Unassembled WGS sequence"/>
</dbReference>
<evidence type="ECO:0000256" key="5">
    <source>
        <dbReference type="SAM" id="SignalP"/>
    </source>
</evidence>
<keyword evidence="9" id="KW-1185">Reference proteome</keyword>
<feature type="region of interest" description="Disordered" evidence="3">
    <location>
        <begin position="226"/>
        <end position="257"/>
    </location>
</feature>
<evidence type="ECO:0000313" key="9">
    <source>
        <dbReference type="Proteomes" id="UP000749559"/>
    </source>
</evidence>
<proteinExistence type="predicted"/>
<keyword evidence="5" id="KW-0732">Signal</keyword>
<feature type="domain" description="Ig-like" evidence="6">
    <location>
        <begin position="34"/>
        <end position="121"/>
    </location>
</feature>
<feature type="signal peptide" evidence="5">
    <location>
        <begin position="1"/>
        <end position="23"/>
    </location>
</feature>
<dbReference type="Gene3D" id="2.60.40.10">
    <property type="entry name" value="Immunoglobulins"/>
    <property type="match status" value="1"/>
</dbReference>
<dbReference type="Pfam" id="PF00047">
    <property type="entry name" value="ig"/>
    <property type="match status" value="1"/>
</dbReference>
<keyword evidence="4" id="KW-0812">Transmembrane</keyword>
<dbReference type="InterPro" id="IPR013151">
    <property type="entry name" value="Immunoglobulin_dom"/>
</dbReference>
<evidence type="ECO:0000256" key="1">
    <source>
        <dbReference type="ARBA" id="ARBA00023157"/>
    </source>
</evidence>